<dbReference type="Proteomes" id="UP001586593">
    <property type="component" value="Unassembled WGS sequence"/>
</dbReference>
<dbReference type="EMBL" id="JAZHXJ010000762">
    <property type="protein sequence ID" value="KAL1852031.1"/>
    <property type="molecule type" value="Genomic_DNA"/>
</dbReference>
<organism evidence="1 2">
    <name type="scientific">Phialemonium thermophilum</name>
    <dbReference type="NCBI Taxonomy" id="223376"/>
    <lineage>
        <taxon>Eukaryota</taxon>
        <taxon>Fungi</taxon>
        <taxon>Dikarya</taxon>
        <taxon>Ascomycota</taxon>
        <taxon>Pezizomycotina</taxon>
        <taxon>Sordariomycetes</taxon>
        <taxon>Sordariomycetidae</taxon>
        <taxon>Cephalothecales</taxon>
        <taxon>Cephalothecaceae</taxon>
        <taxon>Phialemonium</taxon>
    </lineage>
</organism>
<evidence type="ECO:0000313" key="2">
    <source>
        <dbReference type="Proteomes" id="UP001586593"/>
    </source>
</evidence>
<comment type="caution">
    <text evidence="1">The sequence shown here is derived from an EMBL/GenBank/DDBJ whole genome shotgun (WGS) entry which is preliminary data.</text>
</comment>
<proteinExistence type="predicted"/>
<reference evidence="1 2" key="1">
    <citation type="journal article" date="2024" name="Commun. Biol.">
        <title>Comparative genomic analysis of thermophilic fungi reveals convergent evolutionary adaptations and gene losses.</title>
        <authorList>
            <person name="Steindorff A.S."/>
            <person name="Aguilar-Pontes M.V."/>
            <person name="Robinson A.J."/>
            <person name="Andreopoulos B."/>
            <person name="LaButti K."/>
            <person name="Kuo A."/>
            <person name="Mondo S."/>
            <person name="Riley R."/>
            <person name="Otillar R."/>
            <person name="Haridas S."/>
            <person name="Lipzen A."/>
            <person name="Grimwood J."/>
            <person name="Schmutz J."/>
            <person name="Clum A."/>
            <person name="Reid I.D."/>
            <person name="Moisan M.C."/>
            <person name="Butler G."/>
            <person name="Nguyen T.T.M."/>
            <person name="Dewar K."/>
            <person name="Conant G."/>
            <person name="Drula E."/>
            <person name="Henrissat B."/>
            <person name="Hansel C."/>
            <person name="Singer S."/>
            <person name="Hutchinson M.I."/>
            <person name="de Vries R.P."/>
            <person name="Natvig D.O."/>
            <person name="Powell A.J."/>
            <person name="Tsang A."/>
            <person name="Grigoriev I.V."/>
        </authorList>
    </citation>
    <scope>NUCLEOTIDE SEQUENCE [LARGE SCALE GENOMIC DNA]</scope>
    <source>
        <strain evidence="1 2">ATCC 24622</strain>
    </source>
</reference>
<keyword evidence="2" id="KW-1185">Reference proteome</keyword>
<name>A0ABR3W368_9PEZI</name>
<accession>A0ABR3W368</accession>
<sequence length="71" mass="8045">MRVRDAAGCPRPLRRGTYLNIRQSSSTMRHLAPCGLPASEVIAHVPRTPVRLTRIQITDERGNRREPIVFP</sequence>
<gene>
    <name evidence="1" type="ORF">VTK73DRAFT_9314</name>
</gene>
<evidence type="ECO:0000313" key="1">
    <source>
        <dbReference type="EMBL" id="KAL1852031.1"/>
    </source>
</evidence>
<protein>
    <submittedName>
        <fullName evidence="1">Uncharacterized protein</fullName>
    </submittedName>
</protein>